<evidence type="ECO:0000313" key="1">
    <source>
        <dbReference type="EMBL" id="MBM0232475.1"/>
    </source>
</evidence>
<comment type="caution">
    <text evidence="1">The sequence shown here is derived from an EMBL/GenBank/DDBJ whole genome shotgun (WGS) entry which is preliminary data.</text>
</comment>
<proteinExistence type="predicted"/>
<accession>A0ABS1XT98</accession>
<dbReference type="EMBL" id="JAEVHM010000042">
    <property type="protein sequence ID" value="MBM0232475.1"/>
    <property type="molecule type" value="Genomic_DNA"/>
</dbReference>
<organism evidence="1 2">
    <name type="scientific">Micromonospora parastrephiae</name>
    <dbReference type="NCBI Taxonomy" id="2806101"/>
    <lineage>
        <taxon>Bacteria</taxon>
        <taxon>Bacillati</taxon>
        <taxon>Actinomycetota</taxon>
        <taxon>Actinomycetes</taxon>
        <taxon>Micromonosporales</taxon>
        <taxon>Micromonosporaceae</taxon>
        <taxon>Micromonospora</taxon>
    </lineage>
</organism>
<reference evidence="1 2" key="1">
    <citation type="submission" date="2021-01" db="EMBL/GenBank/DDBJ databases">
        <title>Draft genome sequence of Micromonospora sp. strain STR1_7.</title>
        <authorList>
            <person name="Karlyshev A."/>
            <person name="Jawad R."/>
        </authorList>
    </citation>
    <scope>NUCLEOTIDE SEQUENCE [LARGE SCALE GENOMIC DNA]</scope>
    <source>
        <strain evidence="1 2">STR1-7</strain>
    </source>
</reference>
<dbReference type="Proteomes" id="UP000601027">
    <property type="component" value="Unassembled WGS sequence"/>
</dbReference>
<name>A0ABS1XT98_9ACTN</name>
<keyword evidence="2" id="KW-1185">Reference proteome</keyword>
<sequence>MRGDEGLWRWQPQLRFSFETRELDRWASTGDRMDLRLRCAVRMLWQHAERAIDGAGRKRLLAALAAGPLPALTTAMARRMGLSTDPESWERTPDDDGYNDRRFANYRLRFTGESGRTALGLWARFQLPDGLQPTIVALVDLRIDITALPTPGDAPTNGFTRLGLQDLERFYTAAWTTAHHHLPLAVTADPQDQLPAGPTVTELHLQAEQANTPPNNRARDLQELIDLTTLGEPTRNSLPRMSIAVTSAPVPPPQINDLITDALRRMAEGFGFLK</sequence>
<evidence type="ECO:0000313" key="2">
    <source>
        <dbReference type="Proteomes" id="UP000601027"/>
    </source>
</evidence>
<gene>
    <name evidence="1" type="ORF">JNW91_11730</name>
</gene>
<protein>
    <submittedName>
        <fullName evidence="1">Uncharacterized protein</fullName>
    </submittedName>
</protein>